<keyword evidence="4 9" id="KW-0808">Transferase</keyword>
<dbReference type="PROSITE" id="PS51625">
    <property type="entry name" value="SAM_MT_TRMB"/>
    <property type="match status" value="1"/>
</dbReference>
<reference evidence="11" key="1">
    <citation type="submission" date="2017-08" db="EMBL/GenBank/DDBJ databases">
        <authorList>
            <person name="Polle J.E."/>
            <person name="Barry K."/>
            <person name="Cushman J."/>
            <person name="Schmutz J."/>
            <person name="Tran D."/>
            <person name="Hathwaick L.T."/>
            <person name="Yim W.C."/>
            <person name="Jenkins J."/>
            <person name="Mckie-Krisberg Z.M."/>
            <person name="Prochnik S."/>
            <person name="Lindquist E."/>
            <person name="Dockter R.B."/>
            <person name="Adam C."/>
            <person name="Molina H."/>
            <person name="Bunkerborg J."/>
            <person name="Jin E."/>
            <person name="Buchheim M."/>
            <person name="Magnuson J."/>
        </authorList>
    </citation>
    <scope>NUCLEOTIDE SEQUENCE</scope>
    <source>
        <strain evidence="11">CCAP 19/18</strain>
    </source>
</reference>
<dbReference type="GO" id="GO:0032259">
    <property type="term" value="P:methylation"/>
    <property type="evidence" value="ECO:0007669"/>
    <property type="project" value="UniProtKB-KW"/>
</dbReference>
<dbReference type="PANTHER" id="PTHR23417">
    <property type="entry name" value="3-DEOXY-D-MANNO-OCTULOSONIC-ACID TRANSFERASE/TRNA GUANINE-N 7 - -METHYLTRANSFERASE"/>
    <property type="match status" value="1"/>
</dbReference>
<dbReference type="Proteomes" id="UP000815325">
    <property type="component" value="Unassembled WGS sequence"/>
</dbReference>
<evidence type="ECO:0000256" key="9">
    <source>
        <dbReference type="HAMAP-Rule" id="MF_03055"/>
    </source>
</evidence>
<evidence type="ECO:0000256" key="4">
    <source>
        <dbReference type="ARBA" id="ARBA00022679"/>
    </source>
</evidence>
<feature type="binding site" evidence="9">
    <location>
        <position position="165"/>
    </location>
    <ligand>
        <name>S-adenosyl-L-methionine</name>
        <dbReference type="ChEBI" id="CHEBI:59789"/>
    </ligand>
</feature>
<gene>
    <name evidence="11" type="ORF">DUNSADRAFT_6104</name>
</gene>
<sequence length="281" mass="31695">MGRNKKGGKGRVAPAQGGVQKESQQQQSQQQHQVDKNKAHELATLPRKKMYRARAHSNPLSDQLLDVPKAPAHVDWAPLYPSFFPSASQQQQQQQQQQPDPAPSGMGTDSAAELQAVASTSGRDVASLRLEHPGQYGNVSCVRTNAMKYLPNYFEKGQLTKMFFLFPDPHFKAANHRRRIINTTLVTEYAYLLAPGGWLYTITDVEELGNWMRDRLDTHPMFERVSEEELEKDPAAGLLYEATEEGQKVARNKGNTYRAVYRRLAAPRELPANPERLVSRK</sequence>
<dbReference type="SUPFAM" id="SSF53335">
    <property type="entry name" value="S-adenosyl-L-methionine-dependent methyltransferases"/>
    <property type="match status" value="1"/>
</dbReference>
<dbReference type="Gene3D" id="3.40.50.150">
    <property type="entry name" value="Vaccinia Virus protein VP39"/>
    <property type="match status" value="1"/>
</dbReference>
<comment type="caution">
    <text evidence="9">Lacks conserved residue(s) required for the propagation of feature annotation.</text>
</comment>
<comment type="subcellular location">
    <subcellularLocation>
        <location evidence="9">Nucleus</location>
    </subcellularLocation>
</comment>
<evidence type="ECO:0000256" key="5">
    <source>
        <dbReference type="ARBA" id="ARBA00022691"/>
    </source>
</evidence>
<keyword evidence="7 9" id="KW-0694">RNA-binding</keyword>
<evidence type="ECO:0000313" key="11">
    <source>
        <dbReference type="EMBL" id="KAF5842634.1"/>
    </source>
</evidence>
<dbReference type="InterPro" id="IPR003358">
    <property type="entry name" value="tRNA_(Gua-N-7)_MeTrfase_Trmb"/>
</dbReference>
<feature type="compositionally biased region" description="Basic residues" evidence="10">
    <location>
        <begin position="46"/>
        <end position="55"/>
    </location>
</feature>
<feature type="binding site" evidence="9">
    <location>
        <begin position="243"/>
        <end position="245"/>
    </location>
    <ligand>
        <name>S-adenosyl-L-methionine</name>
        <dbReference type="ChEBI" id="CHEBI:59789"/>
    </ligand>
</feature>
<keyword evidence="6 9" id="KW-0819">tRNA processing</keyword>
<evidence type="ECO:0000256" key="1">
    <source>
        <dbReference type="ARBA" id="ARBA00000142"/>
    </source>
</evidence>
<evidence type="ECO:0000313" key="12">
    <source>
        <dbReference type="Proteomes" id="UP000815325"/>
    </source>
</evidence>
<dbReference type="InterPro" id="IPR025763">
    <property type="entry name" value="Trm8_euk"/>
</dbReference>
<evidence type="ECO:0000256" key="2">
    <source>
        <dbReference type="ARBA" id="ARBA00022555"/>
    </source>
</evidence>
<dbReference type="GO" id="GO:0008168">
    <property type="term" value="F:methyltransferase activity"/>
    <property type="evidence" value="ECO:0007669"/>
    <property type="project" value="UniProtKB-KW"/>
</dbReference>
<accession>A0ABQ7H706</accession>
<keyword evidence="12" id="KW-1185">Reference proteome</keyword>
<dbReference type="PANTHER" id="PTHR23417:SF16">
    <property type="entry name" value="TRNA (GUANINE-N(7)-)-METHYLTRANSFERASE"/>
    <property type="match status" value="1"/>
</dbReference>
<organism evidence="11 12">
    <name type="scientific">Dunaliella salina</name>
    <name type="common">Green alga</name>
    <name type="synonym">Protococcus salinus</name>
    <dbReference type="NCBI Taxonomy" id="3046"/>
    <lineage>
        <taxon>Eukaryota</taxon>
        <taxon>Viridiplantae</taxon>
        <taxon>Chlorophyta</taxon>
        <taxon>core chlorophytes</taxon>
        <taxon>Chlorophyceae</taxon>
        <taxon>CS clade</taxon>
        <taxon>Chlamydomonadales</taxon>
        <taxon>Dunaliellaceae</taxon>
        <taxon>Dunaliella</taxon>
    </lineage>
</organism>
<dbReference type="EMBL" id="MU069458">
    <property type="protein sequence ID" value="KAF5842634.1"/>
    <property type="molecule type" value="Genomic_DNA"/>
</dbReference>
<dbReference type="InterPro" id="IPR029063">
    <property type="entry name" value="SAM-dependent_MTases_sf"/>
</dbReference>
<comment type="catalytic activity">
    <reaction evidence="1 9">
        <text>guanosine(46) in tRNA + S-adenosyl-L-methionine = N(7)-methylguanosine(46) in tRNA + S-adenosyl-L-homocysteine</text>
        <dbReference type="Rhea" id="RHEA:42708"/>
        <dbReference type="Rhea" id="RHEA-COMP:10188"/>
        <dbReference type="Rhea" id="RHEA-COMP:10189"/>
        <dbReference type="ChEBI" id="CHEBI:57856"/>
        <dbReference type="ChEBI" id="CHEBI:59789"/>
        <dbReference type="ChEBI" id="CHEBI:74269"/>
        <dbReference type="ChEBI" id="CHEBI:74480"/>
        <dbReference type="EC" id="2.1.1.33"/>
    </reaction>
</comment>
<comment type="similarity">
    <text evidence="9">Belongs to the class I-like SAM-binding methyltransferase superfamily. TrmB family.</text>
</comment>
<evidence type="ECO:0000256" key="7">
    <source>
        <dbReference type="ARBA" id="ARBA00022884"/>
    </source>
</evidence>
<keyword evidence="5 9" id="KW-0949">S-adenosyl-L-methionine</keyword>
<feature type="region of interest" description="Disordered" evidence="10">
    <location>
        <begin position="1"/>
        <end position="66"/>
    </location>
</feature>
<feature type="region of interest" description="Disordered" evidence="10">
    <location>
        <begin position="86"/>
        <end position="110"/>
    </location>
</feature>
<comment type="caution">
    <text evidence="11">The sequence shown here is derived from an EMBL/GenBank/DDBJ whole genome shotgun (WGS) entry which is preliminary data.</text>
</comment>
<keyword evidence="8 9" id="KW-0539">Nucleus</keyword>
<evidence type="ECO:0000256" key="6">
    <source>
        <dbReference type="ARBA" id="ARBA00022694"/>
    </source>
</evidence>
<feature type="active site" evidence="9">
    <location>
        <position position="168"/>
    </location>
</feature>
<keyword evidence="3 9" id="KW-0489">Methyltransferase</keyword>
<feature type="compositionally biased region" description="Low complexity" evidence="10">
    <location>
        <begin position="89"/>
        <end position="98"/>
    </location>
</feature>
<dbReference type="HAMAP" id="MF_03055">
    <property type="entry name" value="tRNA_methyltr_TrmB_euk"/>
    <property type="match status" value="1"/>
</dbReference>
<evidence type="ECO:0000256" key="8">
    <source>
        <dbReference type="ARBA" id="ARBA00023242"/>
    </source>
</evidence>
<feature type="binding site" evidence="9">
    <location>
        <begin position="145"/>
        <end position="146"/>
    </location>
    <ligand>
        <name>S-adenosyl-L-methionine</name>
        <dbReference type="ChEBI" id="CHEBI:59789"/>
    </ligand>
</feature>
<name>A0ABQ7H706_DUNSA</name>
<comment type="pathway">
    <text evidence="9">tRNA modification; N(7)-methylguanine-tRNA biosynthesis.</text>
</comment>
<feature type="compositionally biased region" description="Low complexity" evidence="10">
    <location>
        <begin position="16"/>
        <end position="32"/>
    </location>
</feature>
<proteinExistence type="inferred from homology"/>
<evidence type="ECO:0000256" key="10">
    <source>
        <dbReference type="SAM" id="MobiDB-lite"/>
    </source>
</evidence>
<dbReference type="EC" id="2.1.1.33" evidence="9"/>
<protein>
    <recommendedName>
        <fullName evidence="9">tRNA (guanine-N(7)-)-methyltransferase</fullName>
        <ecNumber evidence="9">2.1.1.33</ecNumber>
    </recommendedName>
    <alternativeName>
        <fullName evidence="9">tRNA (guanine(46)-N(7))-methyltransferase</fullName>
    </alternativeName>
    <alternativeName>
        <fullName evidence="9">tRNA(m7G46)-methyltransferase</fullName>
    </alternativeName>
</protein>
<keyword evidence="2 9" id="KW-0820">tRNA-binding</keyword>
<dbReference type="Pfam" id="PF02390">
    <property type="entry name" value="Methyltransf_4"/>
    <property type="match status" value="1"/>
</dbReference>
<comment type="function">
    <text evidence="9">Catalyzes the formation of N(7)-methylguanine at position 46 (m7G46) in tRNA.</text>
</comment>
<evidence type="ECO:0000256" key="3">
    <source>
        <dbReference type="ARBA" id="ARBA00022603"/>
    </source>
</evidence>